<keyword evidence="3" id="KW-0460">Magnesium</keyword>
<evidence type="ECO:0000256" key="2">
    <source>
        <dbReference type="ARBA" id="ARBA00022695"/>
    </source>
</evidence>
<reference evidence="5" key="1">
    <citation type="journal article" date="2014" name="Int. J. Syst. Evol. Microbiol.">
        <title>Complete genome sequence of Corynebacterium casei LMG S-19264T (=DSM 44701T), isolated from a smear-ripened cheese.</title>
        <authorList>
            <consortium name="US DOE Joint Genome Institute (JGI-PGF)"/>
            <person name="Walter F."/>
            <person name="Albersmeier A."/>
            <person name="Kalinowski J."/>
            <person name="Ruckert C."/>
        </authorList>
    </citation>
    <scope>NUCLEOTIDE SEQUENCE</scope>
    <source>
        <strain evidence="5">NBRC 110071</strain>
    </source>
</reference>
<dbReference type="AlphaFoldDB" id="A0AA37S7R2"/>
<keyword evidence="2" id="KW-0548">Nucleotidyltransferase</keyword>
<dbReference type="InterPro" id="IPR029044">
    <property type="entry name" value="Nucleotide-diphossugar_trans"/>
</dbReference>
<proteinExistence type="predicted"/>
<keyword evidence="1" id="KW-0808">Transferase</keyword>
<dbReference type="CDD" id="cd02523">
    <property type="entry name" value="PC_cytidylyltransferase"/>
    <property type="match status" value="1"/>
</dbReference>
<dbReference type="EMBL" id="BSNM01000002">
    <property type="protein sequence ID" value="GLQ29659.1"/>
    <property type="molecule type" value="Genomic_DNA"/>
</dbReference>
<dbReference type="RefSeq" id="WP_284377564.1">
    <property type="nucleotide sequence ID" value="NZ_BSNM01000002.1"/>
</dbReference>
<protein>
    <recommendedName>
        <fullName evidence="4">MobA-like NTP transferase domain-containing protein</fullName>
    </recommendedName>
</protein>
<dbReference type="SUPFAM" id="SSF53448">
    <property type="entry name" value="Nucleotide-diphospho-sugar transferases"/>
    <property type="match status" value="1"/>
</dbReference>
<dbReference type="PANTHER" id="PTHR43584">
    <property type="entry name" value="NUCLEOTIDYL TRANSFERASE"/>
    <property type="match status" value="1"/>
</dbReference>
<organism evidence="5 6">
    <name type="scientific">Litoribrevibacter albus</name>
    <dbReference type="NCBI Taxonomy" id="1473156"/>
    <lineage>
        <taxon>Bacteria</taxon>
        <taxon>Pseudomonadati</taxon>
        <taxon>Pseudomonadota</taxon>
        <taxon>Gammaproteobacteria</taxon>
        <taxon>Oceanospirillales</taxon>
        <taxon>Oceanospirillaceae</taxon>
        <taxon>Litoribrevibacter</taxon>
    </lineage>
</organism>
<evidence type="ECO:0000313" key="6">
    <source>
        <dbReference type="Proteomes" id="UP001161389"/>
    </source>
</evidence>
<comment type="caution">
    <text evidence="5">The sequence shown here is derived from an EMBL/GenBank/DDBJ whole genome shotgun (WGS) entry which is preliminary data.</text>
</comment>
<evidence type="ECO:0000256" key="3">
    <source>
        <dbReference type="ARBA" id="ARBA00022842"/>
    </source>
</evidence>
<dbReference type="GO" id="GO:0016779">
    <property type="term" value="F:nucleotidyltransferase activity"/>
    <property type="evidence" value="ECO:0007669"/>
    <property type="project" value="UniProtKB-KW"/>
</dbReference>
<feature type="domain" description="MobA-like NTP transferase" evidence="4">
    <location>
        <begin position="10"/>
        <end position="126"/>
    </location>
</feature>
<sequence>MPNSTPISTAVLLAAGCGTRLQPLTLSAPKCLTPVAGETILHRLIQHLRTHGITRLVVVIGYRGDQVQRYLLEHASDLKLEFVVNEDYQTTNNIYSLWLAKKHIRDAFILLESDLVFESSMLADLLTPDRIAVSSPLPWMNGTMLEVDDQSHAKRFHLGKNLTENRLFKTVNICSLSYESWTKVAARMDEYVSDEKLNEYYEAVFAALVDEGALDFEVVKFRNNRWYEIDTLEDLEAANHLYDEESDMTSVTSYAEAR</sequence>
<dbReference type="Pfam" id="PF12804">
    <property type="entry name" value="NTP_transf_3"/>
    <property type="match status" value="1"/>
</dbReference>
<reference evidence="5" key="2">
    <citation type="submission" date="2023-01" db="EMBL/GenBank/DDBJ databases">
        <title>Draft genome sequence of Litoribrevibacter albus strain NBRC 110071.</title>
        <authorList>
            <person name="Sun Q."/>
            <person name="Mori K."/>
        </authorList>
    </citation>
    <scope>NUCLEOTIDE SEQUENCE</scope>
    <source>
        <strain evidence="5">NBRC 110071</strain>
    </source>
</reference>
<dbReference type="Gene3D" id="3.90.550.10">
    <property type="entry name" value="Spore Coat Polysaccharide Biosynthesis Protein SpsA, Chain A"/>
    <property type="match status" value="1"/>
</dbReference>
<evidence type="ECO:0000313" key="5">
    <source>
        <dbReference type="EMBL" id="GLQ29659.1"/>
    </source>
</evidence>
<dbReference type="InterPro" id="IPR050065">
    <property type="entry name" value="GlmU-like"/>
</dbReference>
<evidence type="ECO:0000256" key="1">
    <source>
        <dbReference type="ARBA" id="ARBA00022679"/>
    </source>
</evidence>
<accession>A0AA37S7R2</accession>
<evidence type="ECO:0000259" key="4">
    <source>
        <dbReference type="Pfam" id="PF12804"/>
    </source>
</evidence>
<dbReference type="PANTHER" id="PTHR43584:SF5">
    <property type="entry name" value="PROTEIN LICC"/>
    <property type="match status" value="1"/>
</dbReference>
<dbReference type="Proteomes" id="UP001161389">
    <property type="component" value="Unassembled WGS sequence"/>
</dbReference>
<dbReference type="InterPro" id="IPR025877">
    <property type="entry name" value="MobA-like_NTP_Trfase"/>
</dbReference>
<name>A0AA37S7R2_9GAMM</name>
<keyword evidence="6" id="KW-1185">Reference proteome</keyword>
<gene>
    <name evidence="5" type="ORF">GCM10007876_01370</name>
</gene>